<protein>
    <submittedName>
        <fullName evidence="1">Transglutaminase</fullName>
    </submittedName>
</protein>
<dbReference type="STRING" id="1793.AWC04_00380"/>
<dbReference type="PANTHER" id="PTHR33490:SF3">
    <property type="entry name" value="CONSERVED INTEGRAL MEMBRANE PROTEIN"/>
    <property type="match status" value="1"/>
</dbReference>
<name>A0A1X1QXM8_MYCFA</name>
<dbReference type="InterPro" id="IPR038765">
    <property type="entry name" value="Papain-like_cys_pep_sf"/>
</dbReference>
<evidence type="ECO:0000313" key="1">
    <source>
        <dbReference type="EMBL" id="ORU96083.1"/>
    </source>
</evidence>
<dbReference type="Gene3D" id="3.10.620.30">
    <property type="match status" value="1"/>
</dbReference>
<dbReference type="EMBL" id="LQOJ01000078">
    <property type="protein sequence ID" value="ORU96083.1"/>
    <property type="molecule type" value="Genomic_DNA"/>
</dbReference>
<dbReference type="SUPFAM" id="SSF54001">
    <property type="entry name" value="Cysteine proteinases"/>
    <property type="match status" value="1"/>
</dbReference>
<accession>A0A1X1QXM8</accession>
<keyword evidence="2" id="KW-1185">Reference proteome</keyword>
<dbReference type="RefSeq" id="WP_085100890.1">
    <property type="nucleotide sequence ID" value="NZ_AP022603.1"/>
</dbReference>
<dbReference type="PANTHER" id="PTHR33490">
    <property type="entry name" value="BLR5614 PROTEIN-RELATED"/>
    <property type="match status" value="1"/>
</dbReference>
<evidence type="ECO:0000313" key="2">
    <source>
        <dbReference type="Proteomes" id="UP000193484"/>
    </source>
</evidence>
<sequence>MIAVADFEDYLGEDEFIEVSHQDVRALAGELRSRSGDDVAFARATFEWVRDRVGHSYDVADPRVTLTATEVLEHRVGLCYAKSHLLTALLRAEGLPTGLCYQRLVHGPGHVLHGLVAIHLDGAWHRQDPRGNNPEVDAQFSLGRERLAWQADTASGEVDYPQIFASPAPCVVAALRGATDVLVLYGGGLPTGLDAPDGHPMPRT</sequence>
<comment type="caution">
    <text evidence="1">The sequence shown here is derived from an EMBL/GenBank/DDBJ whole genome shotgun (WGS) entry which is preliminary data.</text>
</comment>
<gene>
    <name evidence="1" type="ORF">AWC04_00380</name>
</gene>
<proteinExistence type="predicted"/>
<dbReference type="Pfam" id="PF01841">
    <property type="entry name" value="Transglut_core"/>
    <property type="match status" value="1"/>
</dbReference>
<organism evidence="1 2">
    <name type="scientific">Mycolicibacterium fallax</name>
    <name type="common">Mycobacterium fallax</name>
    <dbReference type="NCBI Taxonomy" id="1793"/>
    <lineage>
        <taxon>Bacteria</taxon>
        <taxon>Bacillati</taxon>
        <taxon>Actinomycetota</taxon>
        <taxon>Actinomycetes</taxon>
        <taxon>Mycobacteriales</taxon>
        <taxon>Mycobacteriaceae</taxon>
        <taxon>Mycolicibacterium</taxon>
    </lineage>
</organism>
<dbReference type="Proteomes" id="UP000193484">
    <property type="component" value="Unassembled WGS sequence"/>
</dbReference>
<reference evidence="1 2" key="1">
    <citation type="submission" date="2016-01" db="EMBL/GenBank/DDBJ databases">
        <title>The new phylogeny of the genus Mycobacterium.</title>
        <authorList>
            <person name="Tarcisio F."/>
            <person name="Conor M."/>
            <person name="Antonella G."/>
            <person name="Elisabetta G."/>
            <person name="Giulia F.S."/>
            <person name="Sara T."/>
            <person name="Anna F."/>
            <person name="Clotilde B."/>
            <person name="Roberto B."/>
            <person name="Veronica D.S."/>
            <person name="Fabio R."/>
            <person name="Monica P."/>
            <person name="Olivier J."/>
            <person name="Enrico T."/>
            <person name="Nicola S."/>
        </authorList>
    </citation>
    <scope>NUCLEOTIDE SEQUENCE [LARGE SCALE GENOMIC DNA]</scope>
    <source>
        <strain evidence="1 2">DSM 44179</strain>
    </source>
</reference>
<dbReference type="AlphaFoldDB" id="A0A1X1QXM8"/>
<dbReference type="InterPro" id="IPR002931">
    <property type="entry name" value="Transglutaminase-like"/>
</dbReference>